<reference evidence="10" key="2">
    <citation type="submission" date="2021-09" db="EMBL/GenBank/DDBJ databases">
        <authorList>
            <person name="Gilroy R."/>
        </authorList>
    </citation>
    <scope>NUCLEOTIDE SEQUENCE</scope>
    <source>
        <strain evidence="10">CHK124-7917</strain>
    </source>
</reference>
<dbReference type="Proteomes" id="UP000697330">
    <property type="component" value="Unassembled WGS sequence"/>
</dbReference>
<dbReference type="EMBL" id="DYWQ01000090">
    <property type="protein sequence ID" value="HJF45356.1"/>
    <property type="molecule type" value="Genomic_DNA"/>
</dbReference>
<gene>
    <name evidence="10" type="ORF">K8U72_06180</name>
</gene>
<evidence type="ECO:0000256" key="5">
    <source>
        <dbReference type="ARBA" id="ARBA00023136"/>
    </source>
</evidence>
<comment type="similarity">
    <text evidence="6">Belongs to the ABC-4 integral membrane protein family.</text>
</comment>
<evidence type="ECO:0000259" key="9">
    <source>
        <dbReference type="Pfam" id="PF12704"/>
    </source>
</evidence>
<dbReference type="PANTHER" id="PTHR30572:SF4">
    <property type="entry name" value="ABC TRANSPORTER PERMEASE YTRF"/>
    <property type="match status" value="1"/>
</dbReference>
<comment type="caution">
    <text evidence="10">The sequence shown here is derived from an EMBL/GenBank/DDBJ whole genome shotgun (WGS) entry which is preliminary data.</text>
</comment>
<feature type="domain" description="ABC3 transporter permease C-terminal" evidence="8">
    <location>
        <begin position="286"/>
        <end position="410"/>
    </location>
</feature>
<keyword evidence="3 7" id="KW-0812">Transmembrane</keyword>
<dbReference type="GO" id="GO:0022857">
    <property type="term" value="F:transmembrane transporter activity"/>
    <property type="evidence" value="ECO:0007669"/>
    <property type="project" value="TreeGrafter"/>
</dbReference>
<name>A0A921KN01_9ACTN</name>
<dbReference type="AlphaFoldDB" id="A0A921KN01"/>
<organism evidence="10 11">
    <name type="scientific">Thermophilibacter provencensis</name>
    <dbReference type="NCBI Taxonomy" id="1852386"/>
    <lineage>
        <taxon>Bacteria</taxon>
        <taxon>Bacillati</taxon>
        <taxon>Actinomycetota</taxon>
        <taxon>Coriobacteriia</taxon>
        <taxon>Coriobacteriales</taxon>
        <taxon>Atopobiaceae</taxon>
        <taxon>Thermophilibacter</taxon>
    </lineage>
</organism>
<keyword evidence="2" id="KW-1003">Cell membrane</keyword>
<keyword evidence="4 7" id="KW-1133">Transmembrane helix</keyword>
<dbReference type="GO" id="GO:0005886">
    <property type="term" value="C:plasma membrane"/>
    <property type="evidence" value="ECO:0007669"/>
    <property type="project" value="UniProtKB-SubCell"/>
</dbReference>
<keyword evidence="5 7" id="KW-0472">Membrane</keyword>
<evidence type="ECO:0000256" key="6">
    <source>
        <dbReference type="ARBA" id="ARBA00038076"/>
    </source>
</evidence>
<feature type="transmembrane region" description="Helical" evidence="7">
    <location>
        <begin position="330"/>
        <end position="357"/>
    </location>
</feature>
<evidence type="ECO:0000256" key="1">
    <source>
        <dbReference type="ARBA" id="ARBA00004651"/>
    </source>
</evidence>
<evidence type="ECO:0000313" key="10">
    <source>
        <dbReference type="EMBL" id="HJF45356.1"/>
    </source>
</evidence>
<feature type="domain" description="MacB-like periplasmic core" evidence="9">
    <location>
        <begin position="21"/>
        <end position="234"/>
    </location>
</feature>
<dbReference type="PANTHER" id="PTHR30572">
    <property type="entry name" value="MEMBRANE COMPONENT OF TRANSPORTER-RELATED"/>
    <property type="match status" value="1"/>
</dbReference>
<dbReference type="Pfam" id="PF02687">
    <property type="entry name" value="FtsX"/>
    <property type="match status" value="1"/>
</dbReference>
<evidence type="ECO:0000259" key="8">
    <source>
        <dbReference type="Pfam" id="PF02687"/>
    </source>
</evidence>
<protein>
    <submittedName>
        <fullName evidence="10">ABC transporter permease</fullName>
    </submittedName>
</protein>
<dbReference type="InterPro" id="IPR003838">
    <property type="entry name" value="ABC3_permease_C"/>
</dbReference>
<evidence type="ECO:0000256" key="3">
    <source>
        <dbReference type="ARBA" id="ARBA00022692"/>
    </source>
</evidence>
<evidence type="ECO:0000256" key="4">
    <source>
        <dbReference type="ARBA" id="ARBA00022989"/>
    </source>
</evidence>
<evidence type="ECO:0000313" key="11">
    <source>
        <dbReference type="Proteomes" id="UP000697330"/>
    </source>
</evidence>
<comment type="subcellular location">
    <subcellularLocation>
        <location evidence="1">Cell membrane</location>
        <topology evidence="1">Multi-pass membrane protein</topology>
    </subcellularLocation>
</comment>
<sequence length="417" mass="43930">MKFRDLAYETSSALLANRARSLLTILGIVIGIASVIAMTALIDGVKAQLVGQLGLNMSRTVSITCWPPGNQPLDQGDIEEMGQALAGDYEFVTGYTYAGGPASSSTAEVEYLNITACEPAYFQGMGLAATQGRLFTEEEEEDGAMVVVLGGSSVQNLFGSPDADCVGKTVRIGSSQYTVVGAIKTDTPYQSDIAYMPASTAVTRLIGQGGYSSWQILGFAREGSDMYAVAANTESYLYQRYDIPYPEEGQTSFSSDEGYVYVQTAQALIDQLDATTATFRMLALAVASISLLVGGIGIMNMMLTNVTERIREIGLRKALGARRGDITGQFLLESVTICIVGGVIGVGVGYGGAWLLASVAGSALSSMMGGSGELVPVISPATVVVATVICVGIGVVFGWYPARRGARMDPVEALRYQ</sequence>
<dbReference type="OrthoDB" id="9780560at2"/>
<feature type="transmembrane region" description="Helical" evidence="7">
    <location>
        <begin position="21"/>
        <end position="42"/>
    </location>
</feature>
<evidence type="ECO:0000256" key="7">
    <source>
        <dbReference type="SAM" id="Phobius"/>
    </source>
</evidence>
<proteinExistence type="inferred from homology"/>
<dbReference type="RefSeq" id="WP_075279739.1">
    <property type="nucleotide sequence ID" value="NZ_CAUWLO010000013.1"/>
</dbReference>
<evidence type="ECO:0000256" key="2">
    <source>
        <dbReference type="ARBA" id="ARBA00022475"/>
    </source>
</evidence>
<dbReference type="InterPro" id="IPR025857">
    <property type="entry name" value="MacB_PCD"/>
</dbReference>
<dbReference type="InterPro" id="IPR050250">
    <property type="entry name" value="Macrolide_Exporter_MacB"/>
</dbReference>
<feature type="transmembrane region" description="Helical" evidence="7">
    <location>
        <begin position="281"/>
        <end position="303"/>
    </location>
</feature>
<accession>A0A921KN01</accession>
<dbReference type="Pfam" id="PF12704">
    <property type="entry name" value="MacB_PCD"/>
    <property type="match status" value="1"/>
</dbReference>
<reference evidence="10" key="1">
    <citation type="journal article" date="2021" name="PeerJ">
        <title>Extensive microbial diversity within the chicken gut microbiome revealed by metagenomics and culture.</title>
        <authorList>
            <person name="Gilroy R."/>
            <person name="Ravi A."/>
            <person name="Getino M."/>
            <person name="Pursley I."/>
            <person name="Horton D.L."/>
            <person name="Alikhan N.F."/>
            <person name="Baker D."/>
            <person name="Gharbi K."/>
            <person name="Hall N."/>
            <person name="Watson M."/>
            <person name="Adriaenssens E.M."/>
            <person name="Foster-Nyarko E."/>
            <person name="Jarju S."/>
            <person name="Secka A."/>
            <person name="Antonio M."/>
            <person name="Oren A."/>
            <person name="Chaudhuri R.R."/>
            <person name="La Ragione R."/>
            <person name="Hildebrand F."/>
            <person name="Pallen M.J."/>
        </authorList>
    </citation>
    <scope>NUCLEOTIDE SEQUENCE</scope>
    <source>
        <strain evidence="10">CHK124-7917</strain>
    </source>
</reference>
<feature type="transmembrane region" description="Helical" evidence="7">
    <location>
        <begin position="377"/>
        <end position="400"/>
    </location>
</feature>